<proteinExistence type="predicted"/>
<feature type="transmembrane region" description="Helical" evidence="1">
    <location>
        <begin position="6"/>
        <end position="22"/>
    </location>
</feature>
<reference evidence="2 3" key="1">
    <citation type="submission" date="2018-09" db="EMBL/GenBank/DDBJ databases">
        <title>Bacillus saliacetes sp. nov., isolated from Thai shrimp paste (Ka-pi).</title>
        <authorList>
            <person name="Daroonpunt R."/>
            <person name="Tanasupawat S."/>
            <person name="Yiamsombut S."/>
        </authorList>
    </citation>
    <scope>NUCLEOTIDE SEQUENCE [LARGE SCALE GENOMIC DNA]</scope>
    <source>
        <strain evidence="2 3">SKP7-4</strain>
    </source>
</reference>
<keyword evidence="1" id="KW-0812">Transmembrane</keyword>
<evidence type="ECO:0000313" key="3">
    <source>
        <dbReference type="Proteomes" id="UP000265801"/>
    </source>
</evidence>
<keyword evidence="1" id="KW-1133">Transmembrane helix</keyword>
<dbReference type="Proteomes" id="UP000265801">
    <property type="component" value="Unassembled WGS sequence"/>
</dbReference>
<dbReference type="OrthoDB" id="2930714at2"/>
<protein>
    <submittedName>
        <fullName evidence="2">Uncharacterized protein</fullName>
    </submittedName>
</protein>
<sequence>MEFSLSFFVNIIIAIYLFVDARKRGKNPWLWGILGLIFGAIVLGIYFIQTGRRTLGWIIVVLSILWFILALVLGMIGALFGLLI</sequence>
<organism evidence="2 3">
    <name type="scientific">Bacillus salacetis</name>
    <dbReference type="NCBI Taxonomy" id="2315464"/>
    <lineage>
        <taxon>Bacteria</taxon>
        <taxon>Bacillati</taxon>
        <taxon>Bacillota</taxon>
        <taxon>Bacilli</taxon>
        <taxon>Bacillales</taxon>
        <taxon>Bacillaceae</taxon>
        <taxon>Bacillus</taxon>
    </lineage>
</organism>
<feature type="transmembrane region" description="Helical" evidence="1">
    <location>
        <begin position="29"/>
        <end position="49"/>
    </location>
</feature>
<evidence type="ECO:0000313" key="2">
    <source>
        <dbReference type="EMBL" id="RIW29358.1"/>
    </source>
</evidence>
<name>A0A3A1QVA6_9BACI</name>
<accession>A0A3A1QVA6</accession>
<feature type="transmembrane region" description="Helical" evidence="1">
    <location>
        <begin position="55"/>
        <end position="83"/>
    </location>
</feature>
<dbReference type="AlphaFoldDB" id="A0A3A1QVA6"/>
<keyword evidence="1" id="KW-0472">Membrane</keyword>
<evidence type="ECO:0000256" key="1">
    <source>
        <dbReference type="SAM" id="Phobius"/>
    </source>
</evidence>
<dbReference type="EMBL" id="QXIR01000033">
    <property type="protein sequence ID" value="RIW29358.1"/>
    <property type="molecule type" value="Genomic_DNA"/>
</dbReference>
<gene>
    <name evidence="2" type="ORF">D3H55_19030</name>
</gene>
<comment type="caution">
    <text evidence="2">The sequence shown here is derived from an EMBL/GenBank/DDBJ whole genome shotgun (WGS) entry which is preliminary data.</text>
</comment>
<dbReference type="RefSeq" id="WP_119548885.1">
    <property type="nucleotide sequence ID" value="NZ_QXIR01000033.1"/>
</dbReference>
<keyword evidence="3" id="KW-1185">Reference proteome</keyword>